<dbReference type="Gene3D" id="3.60.110.10">
    <property type="entry name" value="Carbon-nitrogen hydrolase"/>
    <property type="match status" value="1"/>
</dbReference>
<comment type="pathway">
    <text evidence="9">Protein modification; lipoprotein biosynthesis (N-acyl transfer).</text>
</comment>
<dbReference type="GO" id="GO:0042158">
    <property type="term" value="P:lipoprotein biosynthetic process"/>
    <property type="evidence" value="ECO:0007669"/>
    <property type="project" value="UniProtKB-UniRule"/>
</dbReference>
<feature type="transmembrane region" description="Helical" evidence="9">
    <location>
        <begin position="196"/>
        <end position="216"/>
    </location>
</feature>
<keyword evidence="6 9" id="KW-1133">Transmembrane helix</keyword>
<keyword evidence="4 9" id="KW-0808">Transferase</keyword>
<dbReference type="Proteomes" id="UP000663720">
    <property type="component" value="Chromosome"/>
</dbReference>
<feature type="transmembrane region" description="Helical" evidence="9">
    <location>
        <begin position="56"/>
        <end position="74"/>
    </location>
</feature>
<dbReference type="Pfam" id="PF00795">
    <property type="entry name" value="CN_hydrolase"/>
    <property type="match status" value="1"/>
</dbReference>
<sequence length="518" mass="59266">MQTINIQKFFLPILSGVLLTGAFPKADINMLAWFALIPLFYSLAETSPKESFRMGFTAGLAHYLSLMYWLVYTMQTYGNLPIWLAVPLLFLLAAYLSLYIGFFSMIISWLTPGSFFNFALIPFLWVSFEYARSFLLTGFPWELLGYSQYKNLYLIQISDIFGVYGVSFLILMANIMLLLVFLNIKKKKWQNTEVKVKHALTGIICFITAMGMTILYSQQRIEYTEKIIIDAPKINTGFVQGNIDQMVKWDPDFQKTSTQKYIDLIINSKKQNPELIVWPETAAPFYFMYNPSMTDMIIKAVQNTKAYHIIGSPSFKENKTEFDYYNSAFLVTPEGNTAGRYDKVHLVPFGEYVPLKKWLPFINKIVAQVGDFKTGKKGDTLIMDNYSLGILICYEIIFPELSGAAARNEADLLINITNDAWYGTTSAPYQHFSMAVFRAVENKRSLVRSANTGISGFIDPLGRTYNLTHLFQEAVMTKALPVIKYKTIYAEHGDIFAVTCLAFTFIVSFIHIYRRKKI</sequence>
<evidence type="ECO:0000256" key="9">
    <source>
        <dbReference type="HAMAP-Rule" id="MF_01148"/>
    </source>
</evidence>
<evidence type="ECO:0000256" key="5">
    <source>
        <dbReference type="ARBA" id="ARBA00022692"/>
    </source>
</evidence>
<evidence type="ECO:0000256" key="8">
    <source>
        <dbReference type="ARBA" id="ARBA00023315"/>
    </source>
</evidence>
<dbReference type="RefSeq" id="WP_207688848.1">
    <property type="nucleotide sequence ID" value="NZ_CP061799.1"/>
</dbReference>
<evidence type="ECO:0000256" key="2">
    <source>
        <dbReference type="ARBA" id="ARBA00010065"/>
    </source>
</evidence>
<dbReference type="PANTHER" id="PTHR38686:SF1">
    <property type="entry name" value="APOLIPOPROTEIN N-ACYLTRANSFERASE"/>
    <property type="match status" value="1"/>
</dbReference>
<dbReference type="CDD" id="cd07571">
    <property type="entry name" value="ALP_N-acyl_transferase"/>
    <property type="match status" value="1"/>
</dbReference>
<keyword evidence="7 9" id="KW-0472">Membrane</keyword>
<keyword evidence="12" id="KW-1185">Reference proteome</keyword>
<evidence type="ECO:0000259" key="10">
    <source>
        <dbReference type="PROSITE" id="PS50263"/>
    </source>
</evidence>
<evidence type="ECO:0000256" key="3">
    <source>
        <dbReference type="ARBA" id="ARBA00022475"/>
    </source>
</evidence>
<dbReference type="SUPFAM" id="SSF56317">
    <property type="entry name" value="Carbon-nitrogen hydrolase"/>
    <property type="match status" value="1"/>
</dbReference>
<dbReference type="PANTHER" id="PTHR38686">
    <property type="entry name" value="APOLIPOPROTEIN N-ACYLTRANSFERASE"/>
    <property type="match status" value="1"/>
</dbReference>
<protein>
    <recommendedName>
        <fullName evidence="9">Apolipoprotein N-acyltransferase</fullName>
        <shortName evidence="9">ALP N-acyltransferase</shortName>
        <ecNumber evidence="9">2.3.1.269</ecNumber>
    </recommendedName>
</protein>
<feature type="transmembrane region" description="Helical" evidence="9">
    <location>
        <begin position="115"/>
        <end position="141"/>
    </location>
</feature>
<feature type="transmembrane region" description="Helical" evidence="9">
    <location>
        <begin position="161"/>
        <end position="184"/>
    </location>
</feature>
<organism evidence="11 12">
    <name type="scientific">Desulfonema limicola</name>
    <dbReference type="NCBI Taxonomy" id="45656"/>
    <lineage>
        <taxon>Bacteria</taxon>
        <taxon>Pseudomonadati</taxon>
        <taxon>Thermodesulfobacteriota</taxon>
        <taxon>Desulfobacteria</taxon>
        <taxon>Desulfobacterales</taxon>
        <taxon>Desulfococcaceae</taxon>
        <taxon>Desulfonema</taxon>
    </lineage>
</organism>
<dbReference type="GO" id="GO:0016410">
    <property type="term" value="F:N-acyltransferase activity"/>
    <property type="evidence" value="ECO:0007669"/>
    <property type="project" value="UniProtKB-UniRule"/>
</dbReference>
<comment type="catalytic activity">
    <reaction evidence="9">
        <text>N-terminal S-1,2-diacyl-sn-glyceryl-L-cysteinyl-[lipoprotein] + a glycerophospholipid = N-acyl-S-1,2-diacyl-sn-glyceryl-L-cysteinyl-[lipoprotein] + a 2-acyl-sn-glycero-3-phospholipid + H(+)</text>
        <dbReference type="Rhea" id="RHEA:48228"/>
        <dbReference type="Rhea" id="RHEA-COMP:14681"/>
        <dbReference type="Rhea" id="RHEA-COMP:14684"/>
        <dbReference type="ChEBI" id="CHEBI:15378"/>
        <dbReference type="ChEBI" id="CHEBI:136912"/>
        <dbReference type="ChEBI" id="CHEBI:140656"/>
        <dbReference type="ChEBI" id="CHEBI:140657"/>
        <dbReference type="ChEBI" id="CHEBI:140660"/>
        <dbReference type="EC" id="2.3.1.269"/>
    </reaction>
</comment>
<keyword evidence="3 9" id="KW-1003">Cell membrane</keyword>
<dbReference type="Pfam" id="PF20154">
    <property type="entry name" value="LNT_N"/>
    <property type="match status" value="1"/>
</dbReference>
<dbReference type="GO" id="GO:0005886">
    <property type="term" value="C:plasma membrane"/>
    <property type="evidence" value="ECO:0007669"/>
    <property type="project" value="UniProtKB-SubCell"/>
</dbReference>
<reference evidence="11" key="1">
    <citation type="journal article" date="2021" name="Microb. Physiol.">
        <title>Proteogenomic Insights into the Physiology of Marine, Sulfate-Reducing, Filamentous Desulfonema limicola and Desulfonema magnum.</title>
        <authorList>
            <person name="Schnaars V."/>
            <person name="Wohlbrand L."/>
            <person name="Scheve S."/>
            <person name="Hinrichs C."/>
            <person name="Reinhardt R."/>
            <person name="Rabus R."/>
        </authorList>
    </citation>
    <scope>NUCLEOTIDE SEQUENCE</scope>
    <source>
        <strain evidence="11">5ac10</strain>
    </source>
</reference>
<feature type="domain" description="CN hydrolase" evidence="10">
    <location>
        <begin position="239"/>
        <end position="482"/>
    </location>
</feature>
<name>A0A975GJF8_9BACT</name>
<comment type="function">
    <text evidence="9">Catalyzes the phospholipid dependent N-acylation of the N-terminal cysteine of apolipoprotein, the last step in lipoprotein maturation.</text>
</comment>
<feature type="transmembrane region" description="Helical" evidence="9">
    <location>
        <begin position="80"/>
        <end position="103"/>
    </location>
</feature>
<dbReference type="EMBL" id="CP061799">
    <property type="protein sequence ID" value="QTA82993.1"/>
    <property type="molecule type" value="Genomic_DNA"/>
</dbReference>
<dbReference type="InterPro" id="IPR003010">
    <property type="entry name" value="C-N_Hydrolase"/>
</dbReference>
<dbReference type="PROSITE" id="PS50263">
    <property type="entry name" value="CN_HYDROLASE"/>
    <property type="match status" value="1"/>
</dbReference>
<dbReference type="NCBIfam" id="TIGR00546">
    <property type="entry name" value="lnt"/>
    <property type="match status" value="1"/>
</dbReference>
<evidence type="ECO:0000313" key="12">
    <source>
        <dbReference type="Proteomes" id="UP000663720"/>
    </source>
</evidence>
<comment type="similarity">
    <text evidence="2 9">Belongs to the CN hydrolase family. Apolipoprotein N-acyltransferase subfamily.</text>
</comment>
<dbReference type="InterPro" id="IPR045378">
    <property type="entry name" value="LNT_N"/>
</dbReference>
<evidence type="ECO:0000256" key="4">
    <source>
        <dbReference type="ARBA" id="ARBA00022679"/>
    </source>
</evidence>
<dbReference type="AlphaFoldDB" id="A0A975GJF8"/>
<feature type="transmembrane region" description="Helical" evidence="9">
    <location>
        <begin position="495"/>
        <end position="513"/>
    </location>
</feature>
<evidence type="ECO:0000256" key="6">
    <source>
        <dbReference type="ARBA" id="ARBA00022989"/>
    </source>
</evidence>
<proteinExistence type="inferred from homology"/>
<dbReference type="EC" id="2.3.1.269" evidence="9"/>
<comment type="subcellular location">
    <subcellularLocation>
        <location evidence="1 9">Cell membrane</location>
        <topology evidence="1 9">Multi-pass membrane protein</topology>
    </subcellularLocation>
</comment>
<dbReference type="InterPro" id="IPR036526">
    <property type="entry name" value="C-N_Hydrolase_sf"/>
</dbReference>
<evidence type="ECO:0000256" key="1">
    <source>
        <dbReference type="ARBA" id="ARBA00004651"/>
    </source>
</evidence>
<dbReference type="HAMAP" id="MF_01148">
    <property type="entry name" value="Lnt"/>
    <property type="match status" value="1"/>
</dbReference>
<gene>
    <name evidence="9 11" type="primary">lnt</name>
    <name evidence="11" type="ORF">dnl_53860</name>
</gene>
<keyword evidence="5 9" id="KW-0812">Transmembrane</keyword>
<dbReference type="KEGG" id="dli:dnl_53860"/>
<keyword evidence="8 9" id="KW-0012">Acyltransferase</keyword>
<dbReference type="InterPro" id="IPR004563">
    <property type="entry name" value="Apolipo_AcylTrfase"/>
</dbReference>
<evidence type="ECO:0000313" key="11">
    <source>
        <dbReference type="EMBL" id="QTA82993.1"/>
    </source>
</evidence>
<evidence type="ECO:0000256" key="7">
    <source>
        <dbReference type="ARBA" id="ARBA00023136"/>
    </source>
</evidence>
<accession>A0A975GJF8</accession>